<protein>
    <submittedName>
        <fullName evidence="1">Uncharacterized protein</fullName>
    </submittedName>
</protein>
<dbReference type="Gramene" id="PAN07247">
    <property type="protein sequence ID" value="PAN07247"/>
    <property type="gene ID" value="PAHAL_1G319000"/>
</dbReference>
<dbReference type="AlphaFoldDB" id="A0A2S3GRR7"/>
<sequence length="71" mass="8188">MLRRVPLISFSVRVWILVSDRSCSCSGYNPWAVGWLVFMSILGVLSRDILGPCHRFCFAEGPQQEQLESWR</sequence>
<accession>A0A2S3GRR7</accession>
<gene>
    <name evidence="1" type="ORF">PAHAL_1G319000</name>
</gene>
<name>A0A2S3GRR7_9POAL</name>
<dbReference type="Proteomes" id="UP000243499">
    <property type="component" value="Chromosome 1"/>
</dbReference>
<organism evidence="1">
    <name type="scientific">Panicum hallii</name>
    <dbReference type="NCBI Taxonomy" id="206008"/>
    <lineage>
        <taxon>Eukaryota</taxon>
        <taxon>Viridiplantae</taxon>
        <taxon>Streptophyta</taxon>
        <taxon>Embryophyta</taxon>
        <taxon>Tracheophyta</taxon>
        <taxon>Spermatophyta</taxon>
        <taxon>Magnoliopsida</taxon>
        <taxon>Liliopsida</taxon>
        <taxon>Poales</taxon>
        <taxon>Poaceae</taxon>
        <taxon>PACMAD clade</taxon>
        <taxon>Panicoideae</taxon>
        <taxon>Panicodae</taxon>
        <taxon>Paniceae</taxon>
        <taxon>Panicinae</taxon>
        <taxon>Panicum</taxon>
        <taxon>Panicum sect. Panicum</taxon>
    </lineage>
</organism>
<dbReference type="EMBL" id="CM008046">
    <property type="protein sequence ID" value="PAN07247.2"/>
    <property type="molecule type" value="Genomic_DNA"/>
</dbReference>
<reference evidence="1" key="1">
    <citation type="submission" date="2018-04" db="EMBL/GenBank/DDBJ databases">
        <title>WGS assembly of Panicum hallii.</title>
        <authorList>
            <person name="Lovell J."/>
            <person name="Jenkins J."/>
            <person name="Lowry D."/>
            <person name="Mamidi S."/>
            <person name="Sreedasyam A."/>
            <person name="Weng X."/>
            <person name="Barry K."/>
            <person name="Bonette J."/>
            <person name="Campitelli B."/>
            <person name="Daum C."/>
            <person name="Gordon S."/>
            <person name="Gould B."/>
            <person name="Lipzen A."/>
            <person name="Macqueen A."/>
            <person name="Palacio-Mejia J."/>
            <person name="Plott C."/>
            <person name="Shakirov E."/>
            <person name="Shu S."/>
            <person name="Yoshinaga Y."/>
            <person name="Zane M."/>
            <person name="Rokhsar D."/>
            <person name="Grimwood J."/>
            <person name="Schmutz J."/>
            <person name="Juenger T."/>
        </authorList>
    </citation>
    <scope>NUCLEOTIDE SEQUENCE [LARGE SCALE GENOMIC DNA]</scope>
    <source>
        <strain evidence="1">FIL2</strain>
    </source>
</reference>
<proteinExistence type="predicted"/>
<evidence type="ECO:0000313" key="1">
    <source>
        <dbReference type="EMBL" id="PAN07247.2"/>
    </source>
</evidence>